<dbReference type="SUPFAM" id="SSF51445">
    <property type="entry name" value="(Trans)glycosidases"/>
    <property type="match status" value="1"/>
</dbReference>
<keyword evidence="2" id="KW-1185">Reference proteome</keyword>
<organism evidence="1 2">
    <name type="scientific">Prymnesium parvum</name>
    <name type="common">Toxic golden alga</name>
    <dbReference type="NCBI Taxonomy" id="97485"/>
    <lineage>
        <taxon>Eukaryota</taxon>
        <taxon>Haptista</taxon>
        <taxon>Haptophyta</taxon>
        <taxon>Prymnesiophyceae</taxon>
        <taxon>Prymnesiales</taxon>
        <taxon>Prymnesiaceae</taxon>
        <taxon>Prymnesium</taxon>
    </lineage>
</organism>
<comment type="caution">
    <text evidence="1">The sequence shown here is derived from an EMBL/GenBank/DDBJ whole genome shotgun (WGS) entry which is preliminary data.</text>
</comment>
<dbReference type="PANTHER" id="PTHR37398:SF3">
    <property type="entry name" value="GLYCOSIDE HYDROLASE FAMILY 5 DOMAIN-CONTAINING PROTEIN"/>
    <property type="match status" value="1"/>
</dbReference>
<dbReference type="EMBL" id="JBGBPQ010000005">
    <property type="protein sequence ID" value="KAL1524274.1"/>
    <property type="molecule type" value="Genomic_DNA"/>
</dbReference>
<dbReference type="PANTHER" id="PTHR37398">
    <property type="entry name" value="ENDO-BETA-1,4-MANNANASE"/>
    <property type="match status" value="1"/>
</dbReference>
<reference evidence="1 2" key="1">
    <citation type="journal article" date="2024" name="Science">
        <title>Giant polyketide synthase enzymes in the biosynthesis of giant marine polyether toxins.</title>
        <authorList>
            <person name="Fallon T.R."/>
            <person name="Shende V.V."/>
            <person name="Wierzbicki I.H."/>
            <person name="Pendleton A.L."/>
            <person name="Watervoot N.F."/>
            <person name="Auber R.P."/>
            <person name="Gonzalez D.J."/>
            <person name="Wisecaver J.H."/>
            <person name="Moore B.S."/>
        </authorList>
    </citation>
    <scope>NUCLEOTIDE SEQUENCE [LARGE SCALE GENOMIC DNA]</scope>
    <source>
        <strain evidence="1 2">12B1</strain>
    </source>
</reference>
<proteinExistence type="predicted"/>
<evidence type="ECO:0000313" key="1">
    <source>
        <dbReference type="EMBL" id="KAL1524274.1"/>
    </source>
</evidence>
<evidence type="ECO:0008006" key="3">
    <source>
        <dbReference type="Google" id="ProtNLM"/>
    </source>
</evidence>
<dbReference type="Gene3D" id="3.20.20.80">
    <property type="entry name" value="Glycosidases"/>
    <property type="match status" value="1"/>
</dbReference>
<name>A0AB34JV17_PRYPA</name>
<dbReference type="AlphaFoldDB" id="A0AB34JV17"/>
<evidence type="ECO:0000313" key="2">
    <source>
        <dbReference type="Proteomes" id="UP001515480"/>
    </source>
</evidence>
<accession>A0AB34JV17</accession>
<dbReference type="InterPro" id="IPR017853">
    <property type="entry name" value="GH"/>
</dbReference>
<protein>
    <recommendedName>
        <fullName evidence="3">Mannan endo-1,4-beta-mannosidase</fullName>
    </recommendedName>
</protein>
<dbReference type="Proteomes" id="UP001515480">
    <property type="component" value="Unassembled WGS sequence"/>
</dbReference>
<gene>
    <name evidence="1" type="ORF">AB1Y20_019177</name>
</gene>
<sequence length="578" mass="61209">MHFRAALPFAPKSPGCSLGAIALSADCDTFAQATATTSLYQSPAFALSAFTVPLFLPLPSAFLQTTLPFALADAAPACSLSALALAADRDAHASITATSSLNHQPDFALLAFTLPLLSPASTALLHTALPFGLVSAGYSLSAFARTAGRDPLAALTTSTSTTPSAFDLLAITLPHLSPAPAALLQTSFPFIASGGFRWDGQPVFLNGVNQAWLHYGNDFGGHQTHGHYCALRETLHNTSRHGGHAIRVWLHVEGDHSPLFDKEGFVVATDAAGTLIADLRRYLQAAQQLDVLVFLVLWNGAVLHNQRTRGLFSSAARLQSYVERVLAPLAAALRAEPALGGWEVINEPEGLLAVSVDDPDGCFNATPLRHSGAGWALPADPLSMRSILGFIGAQAAAIHRAAPGSLVTVGAWSERTVSGALGLHDFYTAKCLRRASGGQPEAYLDFLQVHSYASRSKGFSATSPFKHAKADYALKAPLVIGEFCPGEKAEGMTAEQLYQWAFDKQYDGGWGWTATSKPSLFSGMAELKNEPKVAAIKLRQLGLPNNSSEECDCFDEAPLGGETCQTYATAARAHLPVC</sequence>